<evidence type="ECO:0000259" key="2">
    <source>
        <dbReference type="PROSITE" id="PS50011"/>
    </source>
</evidence>
<feature type="compositionally biased region" description="Polar residues" evidence="1">
    <location>
        <begin position="624"/>
        <end position="644"/>
    </location>
</feature>
<proteinExistence type="predicted"/>
<dbReference type="PANTHER" id="PTHR33112:SF10">
    <property type="entry name" value="TOL"/>
    <property type="match status" value="1"/>
</dbReference>
<dbReference type="Gene3D" id="3.30.200.20">
    <property type="entry name" value="Phosphorylase Kinase, domain 1"/>
    <property type="match status" value="1"/>
</dbReference>
<evidence type="ECO:0000313" key="3">
    <source>
        <dbReference type="EMBL" id="KAF2688472.1"/>
    </source>
</evidence>
<organism evidence="3 4">
    <name type="scientific">Lentithecium fluviatile CBS 122367</name>
    <dbReference type="NCBI Taxonomy" id="1168545"/>
    <lineage>
        <taxon>Eukaryota</taxon>
        <taxon>Fungi</taxon>
        <taxon>Dikarya</taxon>
        <taxon>Ascomycota</taxon>
        <taxon>Pezizomycotina</taxon>
        <taxon>Dothideomycetes</taxon>
        <taxon>Pleosporomycetidae</taxon>
        <taxon>Pleosporales</taxon>
        <taxon>Massarineae</taxon>
        <taxon>Lentitheciaceae</taxon>
        <taxon>Lentithecium</taxon>
    </lineage>
</organism>
<evidence type="ECO:0000313" key="4">
    <source>
        <dbReference type="Proteomes" id="UP000799291"/>
    </source>
</evidence>
<keyword evidence="4" id="KW-1185">Reference proteome</keyword>
<feature type="domain" description="Protein kinase" evidence="2">
    <location>
        <begin position="191"/>
        <end position="534"/>
    </location>
</feature>
<dbReference type="EMBL" id="MU005573">
    <property type="protein sequence ID" value="KAF2688472.1"/>
    <property type="molecule type" value="Genomic_DNA"/>
</dbReference>
<dbReference type="PROSITE" id="PS50011">
    <property type="entry name" value="PROTEIN_KINASE_DOM"/>
    <property type="match status" value="1"/>
</dbReference>
<feature type="compositionally biased region" description="Acidic residues" evidence="1">
    <location>
        <begin position="1"/>
        <end position="18"/>
    </location>
</feature>
<dbReference type="GO" id="GO:0004672">
    <property type="term" value="F:protein kinase activity"/>
    <property type="evidence" value="ECO:0007669"/>
    <property type="project" value="InterPro"/>
</dbReference>
<sequence>MAEEQPEEIDYMSEDSGSEDQASLSDHLYRAMSKSEFDKSQRQFVPDGALDGFLTRDRIIHALDIDKKENADKKYKYLVNFCKGPAKRVFATTVLCIRPPQGDFGDRLRHAMQLFKSQKFDDSKLPVEDPREQVFALMLRKGSNKPFWTPREIDDFCDDFQWRFRAPVFSTNSKTNLNQYNLHGSTIIPFIKKHADRGEGKFGKVTKYEIHPNHIQGDVRPGVKCPTVLAVKEIRPGDAETRKQVATHWESEIKALERMNDLDEEHIVRFVAAFRRCHHDAHGGKEHFLIFEWADGGNLWNFWEANPQPVLNGSLVKDATDQLSGLATALWRAHHLGGDASYRHGDLKPANILRFGDEREEANDAGALRIGTLKIGDWGEAKGHNLSTELRLNRTTARYGTQRYEAPEVTVGVTQRYLNQSTKRRSRLYDIWAMGCITLEFIIWLMYGYEGLEQFNGEFGQSEPFYQVDKRDKKDVATVHAAVIRWMDHLANEPACATGSALGRLLELVRDRLLVVKLNPRTATYHTIPTTPFRQPTELHTSSFTMDPAVQETNPDVPSIKVSPAEPSPSSSPEPERIPVTPKPQPKGRKEEGGDDYWFTDAPRSAPPKNLTHASGNGGAEGADNSSPSVGMSQPTGNGEVTSEGLTAPEAKRLDEQWNFEVDNQFAASIISAYKASAGSRVPDACPTSQLCDRCRSMREELWRPGFNVIYDTAGLAARAEARVCHLCRLLWRTCQKFGVAAYPTAKFDRELSLLKLNGGSFPALSVFRSSDLQTRAADGIQIGFSELAEAGSPAHIKVLSQWLDECNKDETHSSCWSLKSGRYANSEALTRMPTRLIDVGSIGEKRVRLHQTAAGDSGNWIALSHQWGPPPYFSTNRQNLEAHMVGMEFKLLPPTFRDAVTLTRALGLKYLWIDSICIIQGKDGDFNEESKRMEDVYSGAYCVVAASRALCHNAGFLQSRRPRDFVALCQGNEAPFYISEMIDDFQSHVLNGALNSRGWVMQEHALARRTIFFTEHQTYWECGGGVRCETMTKLNNNLAASLGDPDFPSILNEAEQGERILRYQKLYHDYSRLGLSNDYDRPTAIAGLQRRLLRALDAKGGFGMFDEGAARGLLCRSLLWRRGSDMPKQSLKRIKFPADRVISAVPSWSWMAYTGGIDYLELDFGGYVWQAVEPPWSRAENAFPRTEDRGISISLNAEAQECTDYVEMAAGNDRLVVLDMIPGSDQPKEAVCVVLGIEKGKRPLEEKKHCVIFIKQTKERERDGSRIYERIGVGYFPGKCIVGPKFKVAIH</sequence>
<dbReference type="Proteomes" id="UP000799291">
    <property type="component" value="Unassembled WGS sequence"/>
</dbReference>
<reference evidence="3" key="1">
    <citation type="journal article" date="2020" name="Stud. Mycol.">
        <title>101 Dothideomycetes genomes: a test case for predicting lifestyles and emergence of pathogens.</title>
        <authorList>
            <person name="Haridas S."/>
            <person name="Albert R."/>
            <person name="Binder M."/>
            <person name="Bloem J."/>
            <person name="Labutti K."/>
            <person name="Salamov A."/>
            <person name="Andreopoulos B."/>
            <person name="Baker S."/>
            <person name="Barry K."/>
            <person name="Bills G."/>
            <person name="Bluhm B."/>
            <person name="Cannon C."/>
            <person name="Castanera R."/>
            <person name="Culley D."/>
            <person name="Daum C."/>
            <person name="Ezra D."/>
            <person name="Gonzalez J."/>
            <person name="Henrissat B."/>
            <person name="Kuo A."/>
            <person name="Liang C."/>
            <person name="Lipzen A."/>
            <person name="Lutzoni F."/>
            <person name="Magnuson J."/>
            <person name="Mondo S."/>
            <person name="Nolan M."/>
            <person name="Ohm R."/>
            <person name="Pangilinan J."/>
            <person name="Park H.-J."/>
            <person name="Ramirez L."/>
            <person name="Alfaro M."/>
            <person name="Sun H."/>
            <person name="Tritt A."/>
            <person name="Yoshinaga Y."/>
            <person name="Zwiers L.-H."/>
            <person name="Turgeon B."/>
            <person name="Goodwin S."/>
            <person name="Spatafora J."/>
            <person name="Crous P."/>
            <person name="Grigoriev I."/>
        </authorList>
    </citation>
    <scope>NUCLEOTIDE SEQUENCE</scope>
    <source>
        <strain evidence="3">CBS 122367</strain>
    </source>
</reference>
<dbReference type="InterPro" id="IPR010730">
    <property type="entry name" value="HET"/>
</dbReference>
<dbReference type="SMART" id="SM00220">
    <property type="entry name" value="S_TKc"/>
    <property type="match status" value="1"/>
</dbReference>
<dbReference type="OrthoDB" id="4062651at2759"/>
<dbReference type="Gene3D" id="1.10.510.10">
    <property type="entry name" value="Transferase(Phosphotransferase) domain 1"/>
    <property type="match status" value="1"/>
</dbReference>
<dbReference type="Pfam" id="PF06985">
    <property type="entry name" value="HET"/>
    <property type="match status" value="1"/>
</dbReference>
<dbReference type="Pfam" id="PF00069">
    <property type="entry name" value="Pkinase"/>
    <property type="match status" value="1"/>
</dbReference>
<feature type="region of interest" description="Disordered" evidence="1">
    <location>
        <begin position="548"/>
        <end position="644"/>
    </location>
</feature>
<dbReference type="GO" id="GO:0005524">
    <property type="term" value="F:ATP binding"/>
    <property type="evidence" value="ECO:0007669"/>
    <property type="project" value="InterPro"/>
</dbReference>
<dbReference type="InterPro" id="IPR000719">
    <property type="entry name" value="Prot_kinase_dom"/>
</dbReference>
<protein>
    <submittedName>
        <fullName evidence="3">HET-domain-containing protein</fullName>
    </submittedName>
</protein>
<evidence type="ECO:0000256" key="1">
    <source>
        <dbReference type="SAM" id="MobiDB-lite"/>
    </source>
</evidence>
<accession>A0A6G1JD60</accession>
<dbReference type="PANTHER" id="PTHR33112">
    <property type="entry name" value="DOMAIN PROTEIN, PUTATIVE-RELATED"/>
    <property type="match status" value="1"/>
</dbReference>
<dbReference type="InterPro" id="IPR011009">
    <property type="entry name" value="Kinase-like_dom_sf"/>
</dbReference>
<gene>
    <name evidence="3" type="ORF">K458DRAFT_384658</name>
</gene>
<feature type="region of interest" description="Disordered" evidence="1">
    <location>
        <begin position="1"/>
        <end position="25"/>
    </location>
</feature>
<dbReference type="SUPFAM" id="SSF56112">
    <property type="entry name" value="Protein kinase-like (PK-like)"/>
    <property type="match status" value="1"/>
</dbReference>
<name>A0A6G1JD60_9PLEO</name>